<dbReference type="AlphaFoldDB" id="A0AAD8EP75"/>
<evidence type="ECO:0000313" key="2">
    <source>
        <dbReference type="EMBL" id="KAJ9597014.1"/>
    </source>
</evidence>
<keyword evidence="1" id="KW-0812">Transmembrane</keyword>
<reference evidence="2" key="2">
    <citation type="submission" date="2023-05" db="EMBL/GenBank/DDBJ databases">
        <authorList>
            <person name="Fouks B."/>
        </authorList>
    </citation>
    <scope>NUCLEOTIDE SEQUENCE</scope>
    <source>
        <strain evidence="2">Stay&amp;Tobe</strain>
        <tissue evidence="2">Testes</tissue>
    </source>
</reference>
<feature type="transmembrane region" description="Helical" evidence="1">
    <location>
        <begin position="196"/>
        <end position="218"/>
    </location>
</feature>
<keyword evidence="1" id="KW-0472">Membrane</keyword>
<feature type="non-terminal residue" evidence="2">
    <location>
        <position position="1"/>
    </location>
</feature>
<evidence type="ECO:0000256" key="1">
    <source>
        <dbReference type="SAM" id="Phobius"/>
    </source>
</evidence>
<keyword evidence="3" id="KW-1185">Reference proteome</keyword>
<dbReference type="Proteomes" id="UP001233999">
    <property type="component" value="Unassembled WGS sequence"/>
</dbReference>
<name>A0AAD8EP75_DIPPU</name>
<reference evidence="2" key="1">
    <citation type="journal article" date="2023" name="IScience">
        <title>Live-bearing cockroach genome reveals convergent evolutionary mechanisms linked to viviparity in insects and beyond.</title>
        <authorList>
            <person name="Fouks B."/>
            <person name="Harrison M.C."/>
            <person name="Mikhailova A.A."/>
            <person name="Marchal E."/>
            <person name="English S."/>
            <person name="Carruthers M."/>
            <person name="Jennings E.C."/>
            <person name="Chiamaka E.L."/>
            <person name="Frigard R.A."/>
            <person name="Pippel M."/>
            <person name="Attardo G.M."/>
            <person name="Benoit J.B."/>
            <person name="Bornberg-Bauer E."/>
            <person name="Tobe S.S."/>
        </authorList>
    </citation>
    <scope>NUCLEOTIDE SEQUENCE</scope>
    <source>
        <strain evidence="2">Stay&amp;Tobe</strain>
    </source>
</reference>
<sequence>RMRNVNNFKYGEHTFLLTLMLLSNSIENYWTEIYNSTSSCHLNARGWTLYYSSVRINYLMLYSANLRIHYILHTRIHYAKGIQFNCLFHFQLLQVFTKKELFPHHVNYWSLLLGAVVTAHAVVVRLIFTAGVAMMILMKIFGLVVLILLTPWSVVLILLTPWSLVVPRRIAKDCACCYDDLDEDIRARLRLASSRVVLRLLTGKFNFGIIVMGILSVLKAKTDYLWIFTKLCLSHQRQRCCKMDFLQSLQTLETIMKCITVIVWRLI</sequence>
<feature type="transmembrane region" description="Helical" evidence="1">
    <location>
        <begin position="140"/>
        <end position="159"/>
    </location>
</feature>
<feature type="transmembrane region" description="Helical" evidence="1">
    <location>
        <begin position="108"/>
        <end position="128"/>
    </location>
</feature>
<dbReference type="EMBL" id="JASPKZ010001948">
    <property type="protein sequence ID" value="KAJ9597014.1"/>
    <property type="molecule type" value="Genomic_DNA"/>
</dbReference>
<protein>
    <submittedName>
        <fullName evidence="2">Uncharacterized protein</fullName>
    </submittedName>
</protein>
<evidence type="ECO:0000313" key="3">
    <source>
        <dbReference type="Proteomes" id="UP001233999"/>
    </source>
</evidence>
<organism evidence="2 3">
    <name type="scientific">Diploptera punctata</name>
    <name type="common">Pacific beetle cockroach</name>
    <dbReference type="NCBI Taxonomy" id="6984"/>
    <lineage>
        <taxon>Eukaryota</taxon>
        <taxon>Metazoa</taxon>
        <taxon>Ecdysozoa</taxon>
        <taxon>Arthropoda</taxon>
        <taxon>Hexapoda</taxon>
        <taxon>Insecta</taxon>
        <taxon>Pterygota</taxon>
        <taxon>Neoptera</taxon>
        <taxon>Polyneoptera</taxon>
        <taxon>Dictyoptera</taxon>
        <taxon>Blattodea</taxon>
        <taxon>Blaberoidea</taxon>
        <taxon>Blaberidae</taxon>
        <taxon>Diplopterinae</taxon>
        <taxon>Diploptera</taxon>
    </lineage>
</organism>
<proteinExistence type="predicted"/>
<gene>
    <name evidence="2" type="ORF">L9F63_011957</name>
</gene>
<keyword evidence="1" id="KW-1133">Transmembrane helix</keyword>
<comment type="caution">
    <text evidence="2">The sequence shown here is derived from an EMBL/GenBank/DDBJ whole genome shotgun (WGS) entry which is preliminary data.</text>
</comment>
<feature type="non-terminal residue" evidence="2">
    <location>
        <position position="267"/>
    </location>
</feature>
<accession>A0AAD8EP75</accession>